<proteinExistence type="predicted"/>
<name>A0A5Y2SCQ7_SALHO</name>
<sequence length="256" mass="27297">MSFEAISMTENQPTPGAAPGETVIVPFTFDNNGEADEAGAKIHAEAPEHCTIVTMSCAGGAHYYPAADNRSGDVITGLGALGVTGPSSWTVDRTITLQIDADAPIGVQLGGGVLKYVSAEGVDGPQCELVINSNTDAKPIDVTGALYGNPYADWQTGNMVYPYRISLQATDAAITNWRVFFDQLPAGSSVYDNGSVPWYSVLMDGAEGSVEIANPDTQHRIEKDTVLNIDISMLLPITTHDTKYDQLYDLVAYDLD</sequence>
<organism evidence="2">
    <name type="scientific">Salmonella houtenae</name>
    <dbReference type="NCBI Taxonomy" id="59205"/>
    <lineage>
        <taxon>Bacteria</taxon>
        <taxon>Pseudomonadati</taxon>
        <taxon>Pseudomonadota</taxon>
        <taxon>Gammaproteobacteria</taxon>
        <taxon>Enterobacterales</taxon>
        <taxon>Enterobacteriaceae</taxon>
        <taxon>Salmonella</taxon>
    </lineage>
</organism>
<dbReference type="EMBL" id="AAILSW010000016">
    <property type="protein sequence ID" value="ECF6074325.1"/>
    <property type="molecule type" value="Genomic_DNA"/>
</dbReference>
<evidence type="ECO:0000256" key="1">
    <source>
        <dbReference type="SAM" id="MobiDB-lite"/>
    </source>
</evidence>
<dbReference type="AlphaFoldDB" id="A0A5Y2SCQ7"/>
<protein>
    <submittedName>
        <fullName evidence="2">Uncharacterized protein</fullName>
    </submittedName>
</protein>
<comment type="caution">
    <text evidence="2">The sequence shown here is derived from an EMBL/GenBank/DDBJ whole genome shotgun (WGS) entry which is preliminary data.</text>
</comment>
<evidence type="ECO:0000313" key="2">
    <source>
        <dbReference type="EMBL" id="ECF6074325.1"/>
    </source>
</evidence>
<feature type="region of interest" description="Disordered" evidence="1">
    <location>
        <begin position="1"/>
        <end position="21"/>
    </location>
</feature>
<gene>
    <name evidence="2" type="ORF">FNH47_09720</name>
</gene>
<accession>A0A5Y2SCQ7</accession>
<dbReference type="Proteomes" id="UP000839836">
    <property type="component" value="Unassembled WGS sequence"/>
</dbReference>
<reference evidence="2" key="1">
    <citation type="submission" date="2019-07" db="EMBL/GenBank/DDBJ databases">
        <authorList>
            <person name="Ashton P.M."/>
            <person name="Dallman T."/>
            <person name="Nair S."/>
            <person name="De Pinna E."/>
            <person name="Peters T."/>
            <person name="Grant K."/>
        </authorList>
    </citation>
    <scope>NUCLEOTIDE SEQUENCE [LARGE SCALE GENOMIC DNA]</scope>
    <source>
        <strain evidence="2">674345</strain>
    </source>
</reference>